<dbReference type="PANTHER" id="PTHR30629">
    <property type="entry name" value="PROPHAGE INTEGRASE"/>
    <property type="match status" value="1"/>
</dbReference>
<accession>A0A158K715</accession>
<evidence type="ECO:0000256" key="4">
    <source>
        <dbReference type="SAM" id="Coils"/>
    </source>
</evidence>
<sequence length="460" mass="51475">MARVKLTAARVRDFQCGSGKAQSFLWDTVEEQMAVRATAKGAKAYIFQAPLGDGRELRMTIGSPADWDIAHARERARELQRMIDEGRDPREEKRATMEADRAAAEARRHAAQREAVTLRDAWDVYVAERRPKWSELHYRDHVTLASAGGEPKKRGKGLTEPGPLAALLGLRLADLSADCMAEWLAVEAEKRPARARLAFNLLRIFAAWCESKADYRGLIDPQAVSTRLSKDALPKRGTKTDALQREQLAGWFAAVRQLENPMMEAYLIGLLVTGARREELAGLRWDDVDFRWRSLHLADKVETESGRRIPLTPYFGSLLRELKRINETPPNVRQMRRLAAKGETWKSSDWVFSSKTAADGRLAAPNNALHRVCTAAGIPAVTLHGLRRSFSSLAEWTETPTGVVAQIMGHKPSATAERHYKVRPLDLLRAWADKLEAWILAEAGIDFKPEQATPGLHAVK</sequence>
<dbReference type="EMBL" id="FCON02000066">
    <property type="protein sequence ID" value="SAL76523.1"/>
    <property type="molecule type" value="Genomic_DNA"/>
</dbReference>
<dbReference type="InterPro" id="IPR011010">
    <property type="entry name" value="DNA_brk_join_enz"/>
</dbReference>
<dbReference type="InterPro" id="IPR002104">
    <property type="entry name" value="Integrase_catalytic"/>
</dbReference>
<name>A0A158K715_9BURK</name>
<dbReference type="PROSITE" id="PS51898">
    <property type="entry name" value="TYR_RECOMBINASE"/>
    <property type="match status" value="1"/>
</dbReference>
<dbReference type="GO" id="GO:0015074">
    <property type="term" value="P:DNA integration"/>
    <property type="evidence" value="ECO:0007669"/>
    <property type="project" value="UniProtKB-KW"/>
</dbReference>
<feature type="domain" description="Tyr recombinase" evidence="5">
    <location>
        <begin position="238"/>
        <end position="433"/>
    </location>
</feature>
<organism evidence="6 7">
    <name type="scientific">Caballeronia choica</name>
    <dbReference type="NCBI Taxonomy" id="326476"/>
    <lineage>
        <taxon>Bacteria</taxon>
        <taxon>Pseudomonadati</taxon>
        <taxon>Pseudomonadota</taxon>
        <taxon>Betaproteobacteria</taxon>
        <taxon>Burkholderiales</taxon>
        <taxon>Burkholderiaceae</taxon>
        <taxon>Caballeronia</taxon>
    </lineage>
</organism>
<comment type="caution">
    <text evidence="6">The sequence shown here is derived from an EMBL/GenBank/DDBJ whole genome shotgun (WGS) entry which is preliminary data.</text>
</comment>
<evidence type="ECO:0000256" key="1">
    <source>
        <dbReference type="ARBA" id="ARBA00008857"/>
    </source>
</evidence>
<evidence type="ECO:0000259" key="5">
    <source>
        <dbReference type="PROSITE" id="PS51898"/>
    </source>
</evidence>
<keyword evidence="2" id="KW-0229">DNA integration</keyword>
<proteinExistence type="inferred from homology"/>
<dbReference type="PANTHER" id="PTHR30629:SF6">
    <property type="entry name" value="PROPHAGE INTEGRASE INTA-RELATED"/>
    <property type="match status" value="1"/>
</dbReference>
<evidence type="ECO:0000313" key="7">
    <source>
        <dbReference type="Proteomes" id="UP000054770"/>
    </source>
</evidence>
<dbReference type="GO" id="GO:0003677">
    <property type="term" value="F:DNA binding"/>
    <property type="evidence" value="ECO:0007669"/>
    <property type="project" value="InterPro"/>
</dbReference>
<dbReference type="InterPro" id="IPR013762">
    <property type="entry name" value="Integrase-like_cat_sf"/>
</dbReference>
<dbReference type="Gene3D" id="1.10.443.10">
    <property type="entry name" value="Intergrase catalytic core"/>
    <property type="match status" value="1"/>
</dbReference>
<dbReference type="SUPFAM" id="SSF56349">
    <property type="entry name" value="DNA breaking-rejoining enzymes"/>
    <property type="match status" value="1"/>
</dbReference>
<dbReference type="Pfam" id="PF13356">
    <property type="entry name" value="Arm-DNA-bind_3"/>
    <property type="match status" value="1"/>
</dbReference>
<keyword evidence="7" id="KW-1185">Reference proteome</keyword>
<feature type="coiled-coil region" evidence="4">
    <location>
        <begin position="94"/>
        <end position="121"/>
    </location>
</feature>
<reference evidence="6" key="1">
    <citation type="submission" date="2016-01" db="EMBL/GenBank/DDBJ databases">
        <authorList>
            <person name="Peeters C."/>
        </authorList>
    </citation>
    <scope>NUCLEOTIDE SEQUENCE [LARGE SCALE GENOMIC DNA]</scope>
    <source>
        <strain evidence="6">LMG 22940</strain>
    </source>
</reference>
<protein>
    <submittedName>
        <fullName evidence="6">Preprotein translocase</fullName>
    </submittedName>
</protein>
<dbReference type="Proteomes" id="UP000054770">
    <property type="component" value="Unassembled WGS sequence"/>
</dbReference>
<dbReference type="RefSeq" id="WP_087647057.1">
    <property type="nucleotide sequence ID" value="NZ_FCON02000066.1"/>
</dbReference>
<dbReference type="GO" id="GO:0006310">
    <property type="term" value="P:DNA recombination"/>
    <property type="evidence" value="ECO:0007669"/>
    <property type="project" value="UniProtKB-KW"/>
</dbReference>
<evidence type="ECO:0000256" key="2">
    <source>
        <dbReference type="ARBA" id="ARBA00022908"/>
    </source>
</evidence>
<keyword evidence="4" id="KW-0175">Coiled coil</keyword>
<gene>
    <name evidence="6" type="ORF">AWB68_05003</name>
</gene>
<dbReference type="OrthoDB" id="8556969at2"/>
<dbReference type="InterPro" id="IPR050808">
    <property type="entry name" value="Phage_Integrase"/>
</dbReference>
<dbReference type="AlphaFoldDB" id="A0A158K715"/>
<dbReference type="Pfam" id="PF00589">
    <property type="entry name" value="Phage_integrase"/>
    <property type="match status" value="1"/>
</dbReference>
<dbReference type="InterPro" id="IPR025166">
    <property type="entry name" value="Integrase_DNA_bind_dom"/>
</dbReference>
<dbReference type="InterPro" id="IPR038488">
    <property type="entry name" value="Integrase_DNA-bd_sf"/>
</dbReference>
<evidence type="ECO:0000256" key="3">
    <source>
        <dbReference type="ARBA" id="ARBA00023172"/>
    </source>
</evidence>
<dbReference type="Gene3D" id="3.30.160.390">
    <property type="entry name" value="Integrase, DNA-binding domain"/>
    <property type="match status" value="1"/>
</dbReference>
<keyword evidence="3" id="KW-0233">DNA recombination</keyword>
<comment type="similarity">
    <text evidence="1">Belongs to the 'phage' integrase family.</text>
</comment>
<evidence type="ECO:0000313" key="6">
    <source>
        <dbReference type="EMBL" id="SAL76523.1"/>
    </source>
</evidence>